<protein>
    <recommendedName>
        <fullName evidence="9">3-methylmercaptopropionyl-CoA dehydrogenase</fullName>
        <ecNumber evidence="8">1.3.99.41</ecNumber>
    </recommendedName>
</protein>
<dbReference type="Proteomes" id="UP000326202">
    <property type="component" value="Chromosome"/>
</dbReference>
<dbReference type="InterPro" id="IPR009075">
    <property type="entry name" value="AcylCo_DH/oxidase_C"/>
</dbReference>
<feature type="domain" description="Acyl-CoA dehydrogenase/oxidase C-terminal" evidence="11">
    <location>
        <begin position="285"/>
        <end position="449"/>
    </location>
</feature>
<evidence type="ECO:0000313" key="16">
    <source>
        <dbReference type="Proteomes" id="UP000326202"/>
    </source>
</evidence>
<evidence type="ECO:0000259" key="12">
    <source>
        <dbReference type="Pfam" id="PF02770"/>
    </source>
</evidence>
<feature type="domain" description="Acyl-CoA dehydrogenase/oxidase N-terminal" evidence="13">
    <location>
        <begin position="41"/>
        <end position="157"/>
    </location>
</feature>
<dbReference type="FunFam" id="2.40.110.10:FF:000031">
    <property type="entry name" value="Acyl-CoA dehydrogenase, putative"/>
    <property type="match status" value="1"/>
</dbReference>
<evidence type="ECO:0000259" key="14">
    <source>
        <dbReference type="Pfam" id="PF12806"/>
    </source>
</evidence>
<dbReference type="EMBL" id="CP042906">
    <property type="protein sequence ID" value="QEX18451.1"/>
    <property type="molecule type" value="Genomic_DNA"/>
</dbReference>
<evidence type="ECO:0000256" key="3">
    <source>
        <dbReference type="ARBA" id="ARBA00022630"/>
    </source>
</evidence>
<dbReference type="InterPro" id="IPR046373">
    <property type="entry name" value="Acyl-CoA_Oxase/DH_mid-dom_sf"/>
</dbReference>
<sequence>MTDYVAPLAEMRFVLDETVGLDAIAKLPGFEDATPELVEQVLTEAGKFAAGMLAPLNRIGDEEGSRLENGAVVTPKGFREGYRAFVEGGWNSVPFDAEWGGQGLPWSIATALQEMWSSASLAFSLCSLLTQGAVEALQRHGSPEQKAAYLPKLISGEWSGTMNLTEPQAGSDVGALRTRAVKEGDRYRITGQKIFITYGEQDLSENIVHLVLARTPNAPAGTKGISLFIVPKFLPNPDGSLGARNDLRCLSLEHKLGIKASPTCVMAYGESDGGAIGFLVGEEQRGMEYMFTMMNNARLNVGVQGLAVAERALQQARSYARERVQSRPVDAKGGAPAAIIHHPDVRRMLMTMRALVEAMRALIYLNAAALDRAKRATDEAARSQALMRAELLTPLSKAWSTDRGVDVASLNIQIHGGLGFIESTGAAQHLRDVRITPIYEGTNGIQAIDLVGRKLGRDQGAAMTALIAEMRADLASLNGDGDKDLATLAKALAPALDDLAKATQWLVERLKSGLPQVLAGATPYLDLAGTTVGAWQLARQAQAARRRLAAGGEDGNYLSAKIATALFFAAHILPHSQGLAAAVTAGADSTLRLAPDQI</sequence>
<name>A0A5J6MMM9_9PROT</name>
<dbReference type="SUPFAM" id="SSF47203">
    <property type="entry name" value="Acyl-CoA dehydrogenase C-terminal domain-like"/>
    <property type="match status" value="1"/>
</dbReference>
<comment type="function">
    <text evidence="7">Involved in the assimilation of dimethylsulphoniopropionate (DMSP), an important compound in the fixation of carbon in marine phytoplankton, by mediating the conversion of 3-(methylthio)propanoyl-CoA (MMPA-CoA) to 3-(methylthio)acryloyl-CoA (MTA-CoA).</text>
</comment>
<dbReference type="InterPro" id="IPR052166">
    <property type="entry name" value="Diverse_Acyl-CoA_DH"/>
</dbReference>
<dbReference type="InterPro" id="IPR013786">
    <property type="entry name" value="AcylCoA_DH/ox_N"/>
</dbReference>
<dbReference type="InterPro" id="IPR006091">
    <property type="entry name" value="Acyl-CoA_Oxase/DH_mid-dom"/>
</dbReference>
<dbReference type="Gene3D" id="1.20.140.10">
    <property type="entry name" value="Butyryl-CoA Dehydrogenase, subunit A, domain 3"/>
    <property type="match status" value="1"/>
</dbReference>
<evidence type="ECO:0000256" key="10">
    <source>
        <dbReference type="RuleBase" id="RU362125"/>
    </source>
</evidence>
<dbReference type="Pfam" id="PF00441">
    <property type="entry name" value="Acyl-CoA_dh_1"/>
    <property type="match status" value="1"/>
</dbReference>
<evidence type="ECO:0000256" key="5">
    <source>
        <dbReference type="ARBA" id="ARBA00023002"/>
    </source>
</evidence>
<dbReference type="GO" id="GO:0016627">
    <property type="term" value="F:oxidoreductase activity, acting on the CH-CH group of donors"/>
    <property type="evidence" value="ECO:0007669"/>
    <property type="project" value="InterPro"/>
</dbReference>
<dbReference type="Pfam" id="PF02770">
    <property type="entry name" value="Acyl-CoA_dh_M"/>
    <property type="match status" value="1"/>
</dbReference>
<organism evidence="15 16">
    <name type="scientific">Hypericibacter terrae</name>
    <dbReference type="NCBI Taxonomy" id="2602015"/>
    <lineage>
        <taxon>Bacteria</taxon>
        <taxon>Pseudomonadati</taxon>
        <taxon>Pseudomonadota</taxon>
        <taxon>Alphaproteobacteria</taxon>
        <taxon>Rhodospirillales</taxon>
        <taxon>Dongiaceae</taxon>
        <taxon>Hypericibacter</taxon>
    </lineage>
</organism>
<evidence type="ECO:0000256" key="1">
    <source>
        <dbReference type="ARBA" id="ARBA00001974"/>
    </source>
</evidence>
<comment type="similarity">
    <text evidence="2 10">Belongs to the acyl-CoA dehydrogenase family.</text>
</comment>
<evidence type="ECO:0000256" key="4">
    <source>
        <dbReference type="ARBA" id="ARBA00022827"/>
    </source>
</evidence>
<evidence type="ECO:0000259" key="11">
    <source>
        <dbReference type="Pfam" id="PF00441"/>
    </source>
</evidence>
<accession>A0A5J6MMM9</accession>
<evidence type="ECO:0000313" key="15">
    <source>
        <dbReference type="EMBL" id="QEX18451.1"/>
    </source>
</evidence>
<dbReference type="InterPro" id="IPR037069">
    <property type="entry name" value="AcylCoA_DH/ox_N_sf"/>
</dbReference>
<dbReference type="PANTHER" id="PTHR42803">
    <property type="entry name" value="ACYL-COA DEHYDROGENASE"/>
    <property type="match status" value="1"/>
</dbReference>
<keyword evidence="16" id="KW-1185">Reference proteome</keyword>
<reference evidence="15 16" key="1">
    <citation type="submission" date="2019-08" db="EMBL/GenBank/DDBJ databases">
        <title>Hyperibacter terrae gen. nov., sp. nov. and Hyperibacter viscosus sp. nov., two new members in the family Rhodospirillaceae isolated from the rhizosphere of Hypericum perforatum.</title>
        <authorList>
            <person name="Noviana Z."/>
        </authorList>
    </citation>
    <scope>NUCLEOTIDE SEQUENCE [LARGE SCALE GENOMIC DNA]</scope>
    <source>
        <strain evidence="15 16">R5913</strain>
    </source>
</reference>
<dbReference type="SUPFAM" id="SSF56645">
    <property type="entry name" value="Acyl-CoA dehydrogenase NM domain-like"/>
    <property type="match status" value="1"/>
</dbReference>
<dbReference type="KEGG" id="htq:FRZ44_37580"/>
<evidence type="ECO:0000259" key="13">
    <source>
        <dbReference type="Pfam" id="PF02771"/>
    </source>
</evidence>
<dbReference type="Pfam" id="PF12806">
    <property type="entry name" value="Acyl-CoA_dh_C"/>
    <property type="match status" value="1"/>
</dbReference>
<dbReference type="Pfam" id="PF02771">
    <property type="entry name" value="Acyl-CoA_dh_N"/>
    <property type="match status" value="1"/>
</dbReference>
<comment type="cofactor">
    <cofactor evidence="1 10">
        <name>FAD</name>
        <dbReference type="ChEBI" id="CHEBI:57692"/>
    </cofactor>
</comment>
<dbReference type="EC" id="1.3.99.41" evidence="8"/>
<dbReference type="PANTHER" id="PTHR42803:SF1">
    <property type="entry name" value="BROAD-SPECIFICITY LINEAR ACYL-COA DEHYDROGENASE FADE5"/>
    <property type="match status" value="1"/>
</dbReference>
<dbReference type="RefSeq" id="WP_151178609.1">
    <property type="nucleotide sequence ID" value="NZ_CP042906.1"/>
</dbReference>
<dbReference type="Gene3D" id="2.40.110.10">
    <property type="entry name" value="Butyryl-CoA Dehydrogenase, subunit A, domain 2"/>
    <property type="match status" value="1"/>
</dbReference>
<dbReference type="GO" id="GO:0050660">
    <property type="term" value="F:flavin adenine dinucleotide binding"/>
    <property type="evidence" value="ECO:0007669"/>
    <property type="project" value="InterPro"/>
</dbReference>
<evidence type="ECO:0000256" key="2">
    <source>
        <dbReference type="ARBA" id="ARBA00009347"/>
    </source>
</evidence>
<gene>
    <name evidence="15" type="ORF">FRZ44_37580</name>
</gene>
<proteinExistence type="inferred from homology"/>
<evidence type="ECO:0000256" key="7">
    <source>
        <dbReference type="ARBA" id="ARBA00058683"/>
    </source>
</evidence>
<keyword evidence="4 10" id="KW-0274">FAD</keyword>
<dbReference type="InterPro" id="IPR025878">
    <property type="entry name" value="Acyl-CoA_dh-like_C_dom"/>
</dbReference>
<keyword evidence="5 10" id="KW-0560">Oxidoreductase</keyword>
<keyword evidence="3 10" id="KW-0285">Flavoprotein</keyword>
<dbReference type="InterPro" id="IPR036250">
    <property type="entry name" value="AcylCo_DH-like_C"/>
</dbReference>
<feature type="domain" description="Acyl-CoA oxidase/dehydrogenase middle" evidence="12">
    <location>
        <begin position="162"/>
        <end position="265"/>
    </location>
</feature>
<feature type="domain" description="Acetyl-CoA dehydrogenase-like C-terminal" evidence="14">
    <location>
        <begin position="466"/>
        <end position="593"/>
    </location>
</feature>
<dbReference type="InterPro" id="IPR009100">
    <property type="entry name" value="AcylCoA_DH/oxidase_NM_dom_sf"/>
</dbReference>
<evidence type="ECO:0000256" key="9">
    <source>
        <dbReference type="ARBA" id="ARBA00069043"/>
    </source>
</evidence>
<comment type="catalytic activity">
    <reaction evidence="6">
        <text>3-(methylsulfanyl)propanoyl-CoA + oxidized [electron-transfer flavoprotein] + H(+) = 3-(methylsulfanyl)acryloyl-CoA + reduced [electron-transfer flavoprotein]</text>
        <dbReference type="Rhea" id="RHEA:52612"/>
        <dbReference type="Rhea" id="RHEA-COMP:10685"/>
        <dbReference type="Rhea" id="RHEA-COMP:10686"/>
        <dbReference type="ChEBI" id="CHEBI:15378"/>
        <dbReference type="ChEBI" id="CHEBI:57692"/>
        <dbReference type="ChEBI" id="CHEBI:58307"/>
        <dbReference type="ChEBI" id="CHEBI:82815"/>
        <dbReference type="ChEBI" id="CHEBI:84994"/>
        <dbReference type="EC" id="1.3.99.41"/>
    </reaction>
    <physiologicalReaction direction="left-to-right" evidence="6">
        <dbReference type="Rhea" id="RHEA:52613"/>
    </physiologicalReaction>
</comment>
<evidence type="ECO:0000256" key="6">
    <source>
        <dbReference type="ARBA" id="ARBA00051388"/>
    </source>
</evidence>
<evidence type="ECO:0000256" key="8">
    <source>
        <dbReference type="ARBA" id="ARBA00066694"/>
    </source>
</evidence>
<dbReference type="AlphaFoldDB" id="A0A5J6MMM9"/>
<dbReference type="OrthoDB" id="5510711at2"/>
<dbReference type="Gene3D" id="1.10.540.10">
    <property type="entry name" value="Acyl-CoA dehydrogenase/oxidase, N-terminal domain"/>
    <property type="match status" value="1"/>
</dbReference>